<dbReference type="RefSeq" id="WP_343334825.1">
    <property type="nucleotide sequence ID" value="NZ_JAPOHD010000058.1"/>
</dbReference>
<dbReference type="PANTHER" id="PTHR40469">
    <property type="entry name" value="SECRETED GLYCOSYL HYDROLASE"/>
    <property type="match status" value="1"/>
</dbReference>
<accession>A0A9X3F8G3</accession>
<organism evidence="3 4">
    <name type="scientific">Draconibacterium aestuarii</name>
    <dbReference type="NCBI Taxonomy" id="2998507"/>
    <lineage>
        <taxon>Bacteria</taxon>
        <taxon>Pseudomonadati</taxon>
        <taxon>Bacteroidota</taxon>
        <taxon>Bacteroidia</taxon>
        <taxon>Marinilabiliales</taxon>
        <taxon>Prolixibacteraceae</taxon>
        <taxon>Draconibacterium</taxon>
    </lineage>
</organism>
<feature type="signal peptide" evidence="1">
    <location>
        <begin position="1"/>
        <end position="20"/>
    </location>
</feature>
<dbReference type="AlphaFoldDB" id="A0A9X3F8G3"/>
<gene>
    <name evidence="3" type="ORF">OU798_19270</name>
</gene>
<keyword evidence="4" id="KW-1185">Reference proteome</keyword>
<dbReference type="EMBL" id="JAPOHD010000058">
    <property type="protein sequence ID" value="MCY1722499.1"/>
    <property type="molecule type" value="Genomic_DNA"/>
</dbReference>
<dbReference type="SUPFAM" id="SSF52317">
    <property type="entry name" value="Class I glutamine amidotransferase-like"/>
    <property type="match status" value="1"/>
</dbReference>
<dbReference type="PROSITE" id="PS51257">
    <property type="entry name" value="PROKAR_LIPOPROTEIN"/>
    <property type="match status" value="1"/>
</dbReference>
<feature type="domain" description="ThuA-like" evidence="2">
    <location>
        <begin position="31"/>
        <end position="248"/>
    </location>
</feature>
<reference evidence="3" key="1">
    <citation type="submission" date="2022-11" db="EMBL/GenBank/DDBJ databases">
        <title>Marilongibacter aestuarii gen. nov., sp. nov., isolated from tidal flat sediment.</title>
        <authorList>
            <person name="Jiayan W."/>
        </authorList>
    </citation>
    <scope>NUCLEOTIDE SEQUENCE</scope>
    <source>
        <strain evidence="3">Z1-6</strain>
    </source>
</reference>
<evidence type="ECO:0000313" key="4">
    <source>
        <dbReference type="Proteomes" id="UP001145087"/>
    </source>
</evidence>
<feature type="chain" id="PRO_5040847520" evidence="1">
    <location>
        <begin position="21"/>
        <end position="253"/>
    </location>
</feature>
<dbReference type="InterPro" id="IPR029010">
    <property type="entry name" value="ThuA-like"/>
</dbReference>
<keyword evidence="1" id="KW-0732">Signal</keyword>
<dbReference type="Pfam" id="PF06283">
    <property type="entry name" value="ThuA"/>
    <property type="match status" value="1"/>
</dbReference>
<evidence type="ECO:0000256" key="1">
    <source>
        <dbReference type="SAM" id="SignalP"/>
    </source>
</evidence>
<name>A0A9X3F8G3_9BACT</name>
<protein>
    <submittedName>
        <fullName evidence="3">ThuA domain-containing protein</fullName>
    </submittedName>
</protein>
<evidence type="ECO:0000259" key="2">
    <source>
        <dbReference type="Pfam" id="PF06283"/>
    </source>
</evidence>
<dbReference type="Gene3D" id="3.40.50.880">
    <property type="match status" value="1"/>
</dbReference>
<proteinExistence type="predicted"/>
<dbReference type="PANTHER" id="PTHR40469:SF2">
    <property type="entry name" value="GALACTOSE-BINDING DOMAIN-LIKE SUPERFAMILY PROTEIN"/>
    <property type="match status" value="1"/>
</dbReference>
<dbReference type="InterPro" id="IPR029062">
    <property type="entry name" value="Class_I_gatase-like"/>
</dbReference>
<sequence length="253" mass="28809">MKSKILVLLLAVLISGISCAQNDAEYKEPLNILVFSKTSGFRHASISSGLKMLYDQSQKQNWVITATEDESILRDDLLAKIDVVVFLNPTGDAIGEEGQKAFEKFMSGGKSFVGIHAAADCEYDWPFYGNLVGAYFLTHPPAQKATVIFENYDHPAMKPFEGMESYTTVDEWYSFKENPRTKVNVLARLDESTIKKSNNDKWRMNDHPLIWWTEKDDVRAFYTVFGHTHEAFQDELVIEHITNAINWAGKRID</sequence>
<comment type="caution">
    <text evidence="3">The sequence shown here is derived from an EMBL/GenBank/DDBJ whole genome shotgun (WGS) entry which is preliminary data.</text>
</comment>
<dbReference type="Proteomes" id="UP001145087">
    <property type="component" value="Unassembled WGS sequence"/>
</dbReference>
<evidence type="ECO:0000313" key="3">
    <source>
        <dbReference type="EMBL" id="MCY1722499.1"/>
    </source>
</evidence>